<evidence type="ECO:0000256" key="9">
    <source>
        <dbReference type="ARBA" id="ARBA00022840"/>
    </source>
</evidence>
<comment type="cofactor">
    <cofactor evidence="12">
        <name>Mg(2+)</name>
        <dbReference type="ChEBI" id="CHEBI:18420"/>
    </cofactor>
    <text evidence="12">Magnesium is required for nucleotidyltransferase activity.</text>
</comment>
<comment type="subunit">
    <text evidence="12">Monomer. Can also form homodimers and oligomers.</text>
</comment>
<keyword evidence="7 12" id="KW-0692">RNA repair</keyword>
<keyword evidence="15" id="KW-1185">Reference proteome</keyword>
<evidence type="ECO:0000256" key="6">
    <source>
        <dbReference type="ARBA" id="ARBA00022741"/>
    </source>
</evidence>
<keyword evidence="10 12" id="KW-0460">Magnesium</keyword>
<dbReference type="PROSITE" id="PS51831">
    <property type="entry name" value="HD"/>
    <property type="match status" value="1"/>
</dbReference>
<protein>
    <recommendedName>
        <fullName evidence="12">Multifunctional CCA protein</fullName>
    </recommendedName>
    <domain>
        <recommendedName>
            <fullName evidence="12">CCA-adding enzyme</fullName>
            <ecNumber evidence="12">2.7.7.72</ecNumber>
        </recommendedName>
        <alternativeName>
            <fullName evidence="12">CCA tRNA nucleotidyltransferase</fullName>
        </alternativeName>
        <alternativeName>
            <fullName evidence="12">tRNA CCA-pyrophosphorylase</fullName>
        </alternativeName>
        <alternativeName>
            <fullName evidence="12">tRNA adenylyl-/cytidylyl-transferase</fullName>
        </alternativeName>
        <alternativeName>
            <fullName evidence="12">tRNA nucleotidyltransferase</fullName>
        </alternativeName>
        <alternativeName>
            <fullName evidence="12">tRNA-NT</fullName>
        </alternativeName>
    </domain>
    <domain>
        <recommendedName>
            <fullName evidence="12">2'-nucleotidase</fullName>
            <ecNumber evidence="12">3.1.3.-</ecNumber>
        </recommendedName>
    </domain>
    <domain>
        <recommendedName>
            <fullName evidence="12">2',3'-cyclic phosphodiesterase</fullName>
            <ecNumber evidence="12">3.1.4.-</ecNumber>
        </recommendedName>
    </domain>
    <domain>
        <recommendedName>
            <fullName evidence="12">Phosphatase</fullName>
        </recommendedName>
    </domain>
</protein>
<keyword evidence="3 12" id="KW-0819">tRNA processing</keyword>
<feature type="binding site" evidence="12">
    <location>
        <position position="140"/>
    </location>
    <ligand>
        <name>CTP</name>
        <dbReference type="ChEBI" id="CHEBI:37563"/>
    </ligand>
</feature>
<evidence type="ECO:0000256" key="4">
    <source>
        <dbReference type="ARBA" id="ARBA00022695"/>
    </source>
</evidence>
<gene>
    <name evidence="12" type="primary">cca</name>
    <name evidence="14" type="ORF">CS022_23110</name>
</gene>
<keyword evidence="5 12" id="KW-0479">Metal-binding</keyword>
<dbReference type="GO" id="GO:0000287">
    <property type="term" value="F:magnesium ion binding"/>
    <property type="evidence" value="ECO:0007669"/>
    <property type="project" value="UniProtKB-UniRule"/>
</dbReference>
<evidence type="ECO:0000256" key="1">
    <source>
        <dbReference type="ARBA" id="ARBA00022596"/>
    </source>
</evidence>
<reference evidence="14 15" key="1">
    <citation type="submission" date="2017-10" db="EMBL/GenBank/DDBJ databases">
        <title>Nyctiphanis sp. nov., isolated from the stomach of the euphausiid Nyctiphanes simplex (Hansen, 1911) in the Gulf of California.</title>
        <authorList>
            <person name="Gomez-Gil B."/>
            <person name="Aguilar-Mendez M."/>
            <person name="Lopez-Cortes A."/>
            <person name="Gomez-Gutierrez J."/>
            <person name="Roque A."/>
            <person name="Lang E."/>
            <person name="Gonzalez-Castillo A."/>
        </authorList>
    </citation>
    <scope>NUCLEOTIDE SEQUENCE [LARGE SCALE GENOMIC DNA]</scope>
    <source>
        <strain evidence="14 15">CAIM 600</strain>
    </source>
</reference>
<dbReference type="EC" id="3.1.4.-" evidence="12"/>
<dbReference type="InterPro" id="IPR043519">
    <property type="entry name" value="NT_sf"/>
</dbReference>
<accession>A0A4Q0YKL3</accession>
<dbReference type="HAMAP" id="MF_01261">
    <property type="entry name" value="CCA_bact_type1"/>
    <property type="match status" value="1"/>
</dbReference>
<dbReference type="SUPFAM" id="SSF81301">
    <property type="entry name" value="Nucleotidyltransferase"/>
    <property type="match status" value="1"/>
</dbReference>
<dbReference type="InterPro" id="IPR003607">
    <property type="entry name" value="HD/PDEase_dom"/>
</dbReference>
<sequence>MRTYLVGGAVRDQLLGLEVKDRDWVVVGADINTLVEAGYQQVGADFPVFLHPKTHEEHALARTERKSGQGYTGFICDFTPEVTLEDDLIRRDLTVNAIAQAENGDLIDPHGGQQDLERKILRHVSPAFVEDPLRVLRVARFAARFANLGFTVAEETVALMQQISDSGELESLTIERVWKEWERALLTERPDVFLSVLRDCGALKVVLPELDALYGVPQPEKWHPEIDTGVHNVMVARKAAQLTDDPVIRFAAQLHDLGKALTPKEEWPSHHKHTMTGLKPIRALCERLKVPNPYRDAALLVCAEHTNVHNAGELRASTYVKIFDRNDFWRKPERAEQLALASKADHLGRKGFEEREYPQAEWLQQAFSAAQKVDVKPIVAAGFKGAAIREQLTQQRVEAVKRYLESR</sequence>
<dbReference type="InterPro" id="IPR032828">
    <property type="entry name" value="PolyA_RNA-bd"/>
</dbReference>
<feature type="binding site" evidence="12">
    <location>
        <position position="23"/>
    </location>
    <ligand>
        <name>Mg(2+)</name>
        <dbReference type="ChEBI" id="CHEBI:18420"/>
    </ligand>
</feature>
<evidence type="ECO:0000256" key="10">
    <source>
        <dbReference type="ARBA" id="ARBA00022842"/>
    </source>
</evidence>
<evidence type="ECO:0000256" key="12">
    <source>
        <dbReference type="HAMAP-Rule" id="MF_01261"/>
    </source>
</evidence>
<feature type="binding site" evidence="12">
    <location>
        <position position="11"/>
    </location>
    <ligand>
        <name>CTP</name>
        <dbReference type="ChEBI" id="CHEBI:37563"/>
    </ligand>
</feature>
<evidence type="ECO:0000313" key="14">
    <source>
        <dbReference type="EMBL" id="RXJ70514.1"/>
    </source>
</evidence>
<dbReference type="GO" id="GO:0004810">
    <property type="term" value="F:CCA tRNA nucleotidyltransferase activity"/>
    <property type="evidence" value="ECO:0007669"/>
    <property type="project" value="UniProtKB-UniRule"/>
</dbReference>
<evidence type="ECO:0000256" key="5">
    <source>
        <dbReference type="ARBA" id="ARBA00022723"/>
    </source>
</evidence>
<dbReference type="GO" id="GO:0160016">
    <property type="term" value="F:CCACCA tRNA nucleotidyltransferase activity"/>
    <property type="evidence" value="ECO:0007669"/>
    <property type="project" value="RHEA"/>
</dbReference>
<evidence type="ECO:0000259" key="13">
    <source>
        <dbReference type="PROSITE" id="PS51831"/>
    </source>
</evidence>
<dbReference type="EMBL" id="PEIB01000048">
    <property type="protein sequence ID" value="RXJ70514.1"/>
    <property type="molecule type" value="Genomic_DNA"/>
</dbReference>
<evidence type="ECO:0000256" key="8">
    <source>
        <dbReference type="ARBA" id="ARBA00022801"/>
    </source>
</evidence>
<feature type="binding site" evidence="12">
    <location>
        <position position="137"/>
    </location>
    <ligand>
        <name>ATP</name>
        <dbReference type="ChEBI" id="CHEBI:30616"/>
    </ligand>
</feature>
<feature type="binding site" evidence="12">
    <location>
        <position position="91"/>
    </location>
    <ligand>
        <name>CTP</name>
        <dbReference type="ChEBI" id="CHEBI:37563"/>
    </ligand>
</feature>
<feature type="binding site" evidence="12">
    <location>
        <position position="8"/>
    </location>
    <ligand>
        <name>ATP</name>
        <dbReference type="ChEBI" id="CHEBI:30616"/>
    </ligand>
</feature>
<dbReference type="RefSeq" id="WP_129124219.1">
    <property type="nucleotide sequence ID" value="NZ_PEIB01000048.1"/>
</dbReference>
<comment type="cofactor">
    <cofactor evidence="12">
        <name>Ni(2+)</name>
        <dbReference type="ChEBI" id="CHEBI:49786"/>
    </cofactor>
    <text evidence="12">Nickel for phosphatase activity.</text>
</comment>
<organism evidence="14 15">
    <name type="scientific">Veronia nyctiphanis</name>
    <dbReference type="NCBI Taxonomy" id="1278244"/>
    <lineage>
        <taxon>Bacteria</taxon>
        <taxon>Pseudomonadati</taxon>
        <taxon>Pseudomonadota</taxon>
        <taxon>Gammaproteobacteria</taxon>
        <taxon>Vibrionales</taxon>
        <taxon>Vibrionaceae</taxon>
        <taxon>Veronia</taxon>
    </lineage>
</organism>
<dbReference type="AlphaFoldDB" id="A0A4Q0YKL3"/>
<keyword evidence="12" id="KW-0511">Multifunctional enzyme</keyword>
<comment type="catalytic activity">
    <reaction evidence="12">
        <text>a tRNA with a 3' CCA end + 2 CTP + ATP = a tRNA with a 3' CCACCA end + 3 diphosphate</text>
        <dbReference type="Rhea" id="RHEA:76235"/>
        <dbReference type="Rhea" id="RHEA-COMP:10468"/>
        <dbReference type="Rhea" id="RHEA-COMP:18655"/>
        <dbReference type="ChEBI" id="CHEBI:30616"/>
        <dbReference type="ChEBI" id="CHEBI:33019"/>
        <dbReference type="ChEBI" id="CHEBI:37563"/>
        <dbReference type="ChEBI" id="CHEBI:83071"/>
        <dbReference type="ChEBI" id="CHEBI:195187"/>
    </reaction>
</comment>
<dbReference type="PIRSF" id="PIRSF000813">
    <property type="entry name" value="CCA_bact"/>
    <property type="match status" value="1"/>
</dbReference>
<comment type="similarity">
    <text evidence="12">Belongs to the tRNA nucleotidyltransferase/poly(A) polymerase family. Bacterial CCA-adding enzyme type 1 subfamily.</text>
</comment>
<dbReference type="GO" id="GO:0004112">
    <property type="term" value="F:cyclic-nucleotide phosphodiesterase activity"/>
    <property type="evidence" value="ECO:0007669"/>
    <property type="project" value="UniProtKB-UniRule"/>
</dbReference>
<dbReference type="EC" id="2.7.7.72" evidence="12"/>
<dbReference type="PANTHER" id="PTHR47545:SF1">
    <property type="entry name" value="MULTIFUNCTIONAL CCA PROTEIN"/>
    <property type="match status" value="1"/>
</dbReference>
<dbReference type="Gene3D" id="1.10.3090.10">
    <property type="entry name" value="cca-adding enzyme, domain 2"/>
    <property type="match status" value="1"/>
</dbReference>
<dbReference type="OrthoDB" id="9805698at2"/>
<keyword evidence="8 12" id="KW-0378">Hydrolase</keyword>
<feature type="binding site" evidence="12">
    <location>
        <position position="91"/>
    </location>
    <ligand>
        <name>ATP</name>
        <dbReference type="ChEBI" id="CHEBI:30616"/>
    </ligand>
</feature>
<dbReference type="PANTHER" id="PTHR47545">
    <property type="entry name" value="MULTIFUNCTIONAL CCA PROTEIN"/>
    <property type="match status" value="1"/>
</dbReference>
<evidence type="ECO:0000256" key="2">
    <source>
        <dbReference type="ARBA" id="ARBA00022679"/>
    </source>
</evidence>
<dbReference type="Pfam" id="PF01743">
    <property type="entry name" value="PolyA_pol"/>
    <property type="match status" value="1"/>
</dbReference>
<feature type="binding site" evidence="12">
    <location>
        <position position="140"/>
    </location>
    <ligand>
        <name>ATP</name>
        <dbReference type="ChEBI" id="CHEBI:30616"/>
    </ligand>
</feature>
<dbReference type="GO" id="GO:0000049">
    <property type="term" value="F:tRNA binding"/>
    <property type="evidence" value="ECO:0007669"/>
    <property type="project" value="UniProtKB-UniRule"/>
</dbReference>
<dbReference type="InterPro" id="IPR002646">
    <property type="entry name" value="PolA_pol_head_dom"/>
</dbReference>
<dbReference type="GO" id="GO:0001680">
    <property type="term" value="P:tRNA 3'-terminal CCA addition"/>
    <property type="evidence" value="ECO:0007669"/>
    <property type="project" value="UniProtKB-UniRule"/>
</dbReference>
<dbReference type="GO" id="GO:0005524">
    <property type="term" value="F:ATP binding"/>
    <property type="evidence" value="ECO:0007669"/>
    <property type="project" value="UniProtKB-UniRule"/>
</dbReference>
<proteinExistence type="inferred from homology"/>
<comment type="function">
    <text evidence="12">Catalyzes the addition and repair of the essential 3'-terminal CCA sequence in tRNAs without using a nucleic acid template. Adds these three nucleotides in the order of C, C, and A to the tRNA nucleotide-73, using CTP and ATP as substrates and producing inorganic pyrophosphate. tRNA 3'-terminal CCA addition is required both for tRNA processing and repair. Also involved in tRNA surveillance by mediating tandem CCA addition to generate a CCACCA at the 3' terminus of unstable tRNAs. While stable tRNAs receive only 3'-terminal CCA, unstable tRNAs are marked with CCACCA and rapidly degraded.</text>
</comment>
<evidence type="ECO:0000256" key="11">
    <source>
        <dbReference type="ARBA" id="ARBA00022884"/>
    </source>
</evidence>
<dbReference type="HAMAP" id="MF_01262">
    <property type="entry name" value="CCA_bact_type2"/>
    <property type="match status" value="1"/>
</dbReference>
<dbReference type="CDD" id="cd00077">
    <property type="entry name" value="HDc"/>
    <property type="match status" value="1"/>
</dbReference>
<comment type="caution">
    <text evidence="14">The sequence shown here is derived from an EMBL/GenBank/DDBJ whole genome shotgun (WGS) entry which is preliminary data.</text>
</comment>
<dbReference type="Pfam" id="PF12627">
    <property type="entry name" value="PolyA_pol_RNAbd"/>
    <property type="match status" value="1"/>
</dbReference>
<dbReference type="Pfam" id="PF01966">
    <property type="entry name" value="HD"/>
    <property type="match status" value="1"/>
</dbReference>
<dbReference type="InterPro" id="IPR050124">
    <property type="entry name" value="tRNA_CCA-adding_enzyme"/>
</dbReference>
<dbReference type="GO" id="GO:0016791">
    <property type="term" value="F:phosphatase activity"/>
    <property type="evidence" value="ECO:0007669"/>
    <property type="project" value="UniProtKB-UniRule"/>
</dbReference>
<comment type="domain">
    <text evidence="12">Comprises two domains: an N-terminal domain containing the nucleotidyltransferase activity and a C-terminal HD domain associated with both phosphodiesterase and phosphatase activities.</text>
</comment>
<name>A0A4Q0YKL3_9GAMM</name>
<feature type="binding site" evidence="12">
    <location>
        <position position="21"/>
    </location>
    <ligand>
        <name>Mg(2+)</name>
        <dbReference type="ChEBI" id="CHEBI:18420"/>
    </ligand>
</feature>
<keyword evidence="1 12" id="KW-0533">Nickel</keyword>
<keyword evidence="11 12" id="KW-0694">RNA-binding</keyword>
<evidence type="ECO:0000256" key="7">
    <source>
        <dbReference type="ARBA" id="ARBA00022800"/>
    </source>
</evidence>
<dbReference type="InterPro" id="IPR012006">
    <property type="entry name" value="CCA_bact"/>
</dbReference>
<feature type="binding site" evidence="12">
    <location>
        <position position="8"/>
    </location>
    <ligand>
        <name>CTP</name>
        <dbReference type="ChEBI" id="CHEBI:37563"/>
    </ligand>
</feature>
<keyword evidence="6 12" id="KW-0547">Nucleotide-binding</keyword>
<evidence type="ECO:0000256" key="3">
    <source>
        <dbReference type="ARBA" id="ARBA00022694"/>
    </source>
</evidence>
<feature type="domain" description="HD" evidence="13">
    <location>
        <begin position="228"/>
        <end position="329"/>
    </location>
</feature>
<feature type="binding site" evidence="12">
    <location>
        <position position="137"/>
    </location>
    <ligand>
        <name>CTP</name>
        <dbReference type="ChEBI" id="CHEBI:37563"/>
    </ligand>
</feature>
<dbReference type="Gene3D" id="3.30.460.10">
    <property type="entry name" value="Beta Polymerase, domain 2"/>
    <property type="match status" value="1"/>
</dbReference>
<dbReference type="EC" id="3.1.3.-" evidence="12"/>
<comment type="catalytic activity">
    <reaction evidence="12">
        <text>a tRNA precursor + 2 CTP + ATP = a tRNA with a 3' CCA end + 3 diphosphate</text>
        <dbReference type="Rhea" id="RHEA:14433"/>
        <dbReference type="Rhea" id="RHEA-COMP:10465"/>
        <dbReference type="Rhea" id="RHEA-COMP:10468"/>
        <dbReference type="ChEBI" id="CHEBI:30616"/>
        <dbReference type="ChEBI" id="CHEBI:33019"/>
        <dbReference type="ChEBI" id="CHEBI:37563"/>
        <dbReference type="ChEBI" id="CHEBI:74896"/>
        <dbReference type="ChEBI" id="CHEBI:83071"/>
        <dbReference type="EC" id="2.7.7.72"/>
    </reaction>
</comment>
<keyword evidence="2 12" id="KW-0808">Transferase</keyword>
<dbReference type="InterPro" id="IPR006674">
    <property type="entry name" value="HD_domain"/>
</dbReference>
<comment type="miscellaneous">
    <text evidence="12">A single active site specifically recognizes both ATP and CTP and is responsible for their addition.</text>
</comment>
<dbReference type="NCBIfam" id="NF008137">
    <property type="entry name" value="PRK10885.1"/>
    <property type="match status" value="1"/>
</dbReference>
<dbReference type="SUPFAM" id="SSF81891">
    <property type="entry name" value="Poly A polymerase C-terminal region-like"/>
    <property type="match status" value="1"/>
</dbReference>
<dbReference type="Proteomes" id="UP000290287">
    <property type="component" value="Unassembled WGS sequence"/>
</dbReference>
<keyword evidence="9 12" id="KW-0067">ATP-binding</keyword>
<feature type="binding site" evidence="12">
    <location>
        <position position="11"/>
    </location>
    <ligand>
        <name>ATP</name>
        <dbReference type="ChEBI" id="CHEBI:30616"/>
    </ligand>
</feature>
<keyword evidence="4 12" id="KW-0548">Nucleotidyltransferase</keyword>
<evidence type="ECO:0000313" key="15">
    <source>
        <dbReference type="Proteomes" id="UP000290287"/>
    </source>
</evidence>
<dbReference type="GO" id="GO:0042245">
    <property type="term" value="P:RNA repair"/>
    <property type="evidence" value="ECO:0007669"/>
    <property type="project" value="UniProtKB-KW"/>
</dbReference>